<proteinExistence type="predicted"/>
<dbReference type="AlphaFoldDB" id="A0A564ZIC7"/>
<evidence type="ECO:0000313" key="3">
    <source>
        <dbReference type="EMBL" id="VUZ85110.1"/>
    </source>
</evidence>
<protein>
    <submittedName>
        <fullName evidence="3">NADH dehydrogenase FAD-containing subunit transmembrane protein</fullName>
        <ecNumber evidence="3">1.6.99.-</ecNumber>
    </submittedName>
</protein>
<evidence type="ECO:0000313" key="4">
    <source>
        <dbReference type="Proteomes" id="UP000334340"/>
    </source>
</evidence>
<keyword evidence="4" id="KW-1185">Reference proteome</keyword>
<keyword evidence="2 3" id="KW-0812">Transmembrane</keyword>
<name>A0A564ZIC7_9BACT</name>
<dbReference type="EMBL" id="CABIKM010000022">
    <property type="protein sequence ID" value="VUZ85110.1"/>
    <property type="molecule type" value="Genomic_DNA"/>
</dbReference>
<evidence type="ECO:0000256" key="2">
    <source>
        <dbReference type="SAM" id="Phobius"/>
    </source>
</evidence>
<evidence type="ECO:0000256" key="1">
    <source>
        <dbReference type="SAM" id="MobiDB-lite"/>
    </source>
</evidence>
<dbReference type="Gene3D" id="3.50.50.100">
    <property type="match status" value="1"/>
</dbReference>
<dbReference type="GO" id="GO:0016491">
    <property type="term" value="F:oxidoreductase activity"/>
    <property type="evidence" value="ECO:0007669"/>
    <property type="project" value="UniProtKB-KW"/>
</dbReference>
<sequence>MESRTVEPFRFDFTGNIVGLGCGMALVNLLGIKFHGRVGWWLYRMIHLQRLVSFRNKASLALTLALNAIFDRDLSCETWPETDQNMNNARISSSLSDSGAPVTS</sequence>
<keyword evidence="2" id="KW-1133">Transmembrane helix</keyword>
<feature type="transmembrane region" description="Helical" evidence="2">
    <location>
        <begin position="13"/>
        <end position="32"/>
    </location>
</feature>
<feature type="region of interest" description="Disordered" evidence="1">
    <location>
        <begin position="85"/>
        <end position="104"/>
    </location>
</feature>
<dbReference type="Proteomes" id="UP000334340">
    <property type="component" value="Unassembled WGS sequence"/>
</dbReference>
<keyword evidence="2" id="KW-0472">Membrane</keyword>
<keyword evidence="3" id="KW-0560">Oxidoreductase</keyword>
<reference evidence="3 4" key="1">
    <citation type="submission" date="2019-07" db="EMBL/GenBank/DDBJ databases">
        <authorList>
            <person name="Cremers G."/>
        </authorList>
    </citation>
    <scope>NUCLEOTIDE SEQUENCE [LARGE SCALE GENOMIC DNA]</scope>
</reference>
<organism evidence="3 4">
    <name type="scientific">Candidatus Methylomirabilis lanthanidiphila</name>
    <dbReference type="NCBI Taxonomy" id="2211376"/>
    <lineage>
        <taxon>Bacteria</taxon>
        <taxon>Candidatus Methylomirabilota</taxon>
        <taxon>Candidatus Methylomirabilia</taxon>
        <taxon>Candidatus Methylomirabilales</taxon>
        <taxon>Candidatus Methylomirabilaceae</taxon>
        <taxon>Candidatus Methylomirabilis</taxon>
    </lineage>
</organism>
<accession>A0A564ZIC7</accession>
<gene>
    <name evidence="3" type="ORF">MELA_01486</name>
</gene>
<dbReference type="EC" id="1.6.99.-" evidence="3"/>